<organism evidence="1 2">
    <name type="scientific">Pseudomonas amygdali pv. lachrymans</name>
    <name type="common">Pseudomonas syringae pv. lachrymans</name>
    <dbReference type="NCBI Taxonomy" id="53707"/>
    <lineage>
        <taxon>Bacteria</taxon>
        <taxon>Pseudomonadati</taxon>
        <taxon>Pseudomonadota</taxon>
        <taxon>Gammaproteobacteria</taxon>
        <taxon>Pseudomonadales</taxon>
        <taxon>Pseudomonadaceae</taxon>
        <taxon>Pseudomonas</taxon>
        <taxon>Pseudomonas amygdali</taxon>
    </lineage>
</organism>
<protein>
    <submittedName>
        <fullName evidence="1">Response regulator SirA</fullName>
    </submittedName>
</protein>
<dbReference type="Proteomes" id="UP000050265">
    <property type="component" value="Unassembled WGS sequence"/>
</dbReference>
<sequence length="115" mass="13331">MERAELENEVWHCAARSYGQSLQDVIRGVLHTYARPPGHDDMTRLYRTSVGDAAFRALQVCLNDDWGNDDPLASVLWVRQHKRDYLYYCVLQRLVSDQLATDEMRDTRFAVDLGL</sequence>
<dbReference type="AlphaFoldDB" id="A0A0P9Y3F7"/>
<name>A0A0P9Y3F7_PSEAV</name>
<reference evidence="1 2" key="1">
    <citation type="submission" date="2015-09" db="EMBL/GenBank/DDBJ databases">
        <title>Genome announcement of multiple Pseudomonas syringae strains.</title>
        <authorList>
            <person name="Thakur S."/>
            <person name="Wang P.W."/>
            <person name="Gong Y."/>
            <person name="Weir B.S."/>
            <person name="Guttman D.S."/>
        </authorList>
    </citation>
    <scope>NUCLEOTIDE SEQUENCE [LARGE SCALE GENOMIC DNA]</scope>
    <source>
        <strain evidence="1 2">ICMP3507</strain>
    </source>
</reference>
<comment type="caution">
    <text evidence="1">The sequence shown here is derived from an EMBL/GenBank/DDBJ whole genome shotgun (WGS) entry which is preliminary data.</text>
</comment>
<gene>
    <name evidence="1" type="ORF">ALO35_200160</name>
</gene>
<dbReference type="EMBL" id="LJQP01000172">
    <property type="protein sequence ID" value="KPX71402.1"/>
    <property type="molecule type" value="Genomic_DNA"/>
</dbReference>
<evidence type="ECO:0000313" key="2">
    <source>
        <dbReference type="Proteomes" id="UP000050265"/>
    </source>
</evidence>
<dbReference type="PATRIC" id="fig|53707.9.peg.6519"/>
<proteinExistence type="predicted"/>
<evidence type="ECO:0000313" key="1">
    <source>
        <dbReference type="EMBL" id="KPX71402.1"/>
    </source>
</evidence>
<accession>A0A0P9Y3F7</accession>